<organism evidence="2 3">
    <name type="scientific">Mycoplana azooxidifex</name>
    <dbReference type="NCBI Taxonomy" id="1636188"/>
    <lineage>
        <taxon>Bacteria</taxon>
        <taxon>Pseudomonadati</taxon>
        <taxon>Pseudomonadota</taxon>
        <taxon>Alphaproteobacteria</taxon>
        <taxon>Hyphomicrobiales</taxon>
        <taxon>Rhizobiaceae</taxon>
        <taxon>Mycoplana</taxon>
    </lineage>
</organism>
<comment type="caution">
    <text evidence="2">The sequence shown here is derived from an EMBL/GenBank/DDBJ whole genome shotgun (WGS) entry which is preliminary data.</text>
</comment>
<dbReference type="SUPFAM" id="SSF51658">
    <property type="entry name" value="Xylose isomerase-like"/>
    <property type="match status" value="1"/>
</dbReference>
<dbReference type="InterPro" id="IPR013022">
    <property type="entry name" value="Xyl_isomerase-like_TIM-brl"/>
</dbReference>
<dbReference type="PANTHER" id="PTHR12110">
    <property type="entry name" value="HYDROXYPYRUVATE ISOMERASE"/>
    <property type="match status" value="1"/>
</dbReference>
<feature type="domain" description="Xylose isomerase-like TIM barrel" evidence="1">
    <location>
        <begin position="40"/>
        <end position="300"/>
    </location>
</feature>
<dbReference type="InterPro" id="IPR036237">
    <property type="entry name" value="Xyl_isomerase-like_sf"/>
</dbReference>
<keyword evidence="2" id="KW-0413">Isomerase</keyword>
<dbReference type="PANTHER" id="PTHR12110:SF41">
    <property type="entry name" value="INOSOSE DEHYDRATASE"/>
    <property type="match status" value="1"/>
</dbReference>
<evidence type="ECO:0000313" key="2">
    <source>
        <dbReference type="EMBL" id="MBB3975579.1"/>
    </source>
</evidence>
<protein>
    <submittedName>
        <fullName evidence="2">Sugar phosphate isomerase/epimerase</fullName>
    </submittedName>
</protein>
<dbReference type="RefSeq" id="WP_183799358.1">
    <property type="nucleotide sequence ID" value="NZ_JACIEE010000002.1"/>
</dbReference>
<dbReference type="Proteomes" id="UP000574761">
    <property type="component" value="Unassembled WGS sequence"/>
</dbReference>
<keyword evidence="3" id="KW-1185">Reference proteome</keyword>
<evidence type="ECO:0000259" key="1">
    <source>
        <dbReference type="Pfam" id="PF01261"/>
    </source>
</evidence>
<dbReference type="EMBL" id="JACIEE010000002">
    <property type="protein sequence ID" value="MBB3975579.1"/>
    <property type="molecule type" value="Genomic_DNA"/>
</dbReference>
<sequence length="323" mass="34324">MLRIGPHVFGAGVVHGAAYAGHDHDQIATTERFLLDPAVQCVEGAWQLDGEAAARLRDRLSWSGCDVVYVVGGFMRRQGIDPSAAMADARAKALEALKALVETASGYGATMMLLCSGADPGPERRAEAIVHFGAAVEALCAHARVIRPERPMWITVEHFDRELDQKRLLGPTVEAAALLREVRKRHANVGMTIDLSHVVQLGEDVEEAVAVAGDLLIHAHVANCGLDRAVAATFGDSHCRFGAAGGAVVLADVVRFLKALVRNGYGARALPTTMPIITVEMKTPQGETPELVLASGLRMLAHAAMRADIELAREASGVQGAEP</sequence>
<reference evidence="2 3" key="1">
    <citation type="submission" date="2020-08" db="EMBL/GenBank/DDBJ databases">
        <title>Genomic Encyclopedia of Type Strains, Phase IV (KMG-IV): sequencing the most valuable type-strain genomes for metagenomic binning, comparative biology and taxonomic classification.</title>
        <authorList>
            <person name="Goeker M."/>
        </authorList>
    </citation>
    <scope>NUCLEOTIDE SEQUENCE [LARGE SCALE GENOMIC DNA]</scope>
    <source>
        <strain evidence="2 3">DSM 100211</strain>
    </source>
</reference>
<accession>A0A7W6D482</accession>
<name>A0A7W6D482_9HYPH</name>
<dbReference type="Pfam" id="PF01261">
    <property type="entry name" value="AP_endonuc_2"/>
    <property type="match status" value="1"/>
</dbReference>
<proteinExistence type="predicted"/>
<dbReference type="GO" id="GO:0016853">
    <property type="term" value="F:isomerase activity"/>
    <property type="evidence" value="ECO:0007669"/>
    <property type="project" value="UniProtKB-KW"/>
</dbReference>
<evidence type="ECO:0000313" key="3">
    <source>
        <dbReference type="Proteomes" id="UP000574761"/>
    </source>
</evidence>
<dbReference type="InterPro" id="IPR050312">
    <property type="entry name" value="IolE/XylAMocC-like"/>
</dbReference>
<dbReference type="Gene3D" id="3.20.20.150">
    <property type="entry name" value="Divalent-metal-dependent TIM barrel enzymes"/>
    <property type="match status" value="1"/>
</dbReference>
<dbReference type="AlphaFoldDB" id="A0A7W6D482"/>
<gene>
    <name evidence="2" type="ORF">GGQ64_000766</name>
</gene>